<name>A0AAN7BZY1_9PEZI</name>
<reference evidence="2" key="2">
    <citation type="submission" date="2023-05" db="EMBL/GenBank/DDBJ databases">
        <authorList>
            <consortium name="Lawrence Berkeley National Laboratory"/>
            <person name="Steindorff A."/>
            <person name="Hensen N."/>
            <person name="Bonometti L."/>
            <person name="Westerberg I."/>
            <person name="Brannstrom I.O."/>
            <person name="Guillou S."/>
            <person name="Cros-Aarteil S."/>
            <person name="Calhoun S."/>
            <person name="Haridas S."/>
            <person name="Kuo A."/>
            <person name="Mondo S."/>
            <person name="Pangilinan J."/>
            <person name="Riley R."/>
            <person name="Labutti K."/>
            <person name="Andreopoulos B."/>
            <person name="Lipzen A."/>
            <person name="Chen C."/>
            <person name="Yanf M."/>
            <person name="Daum C."/>
            <person name="Ng V."/>
            <person name="Clum A."/>
            <person name="Ohm R."/>
            <person name="Martin F."/>
            <person name="Silar P."/>
            <person name="Natvig D."/>
            <person name="Lalanne C."/>
            <person name="Gautier V."/>
            <person name="Ament-Velasquez S.L."/>
            <person name="Kruys A."/>
            <person name="Hutchinson M.I."/>
            <person name="Powell A.J."/>
            <person name="Barry K."/>
            <person name="Miller A.N."/>
            <person name="Grigoriev I.V."/>
            <person name="Debuchy R."/>
            <person name="Gladieux P."/>
            <person name="Thoren M.H."/>
            <person name="Johannesson H."/>
        </authorList>
    </citation>
    <scope>NUCLEOTIDE SEQUENCE</scope>
    <source>
        <strain evidence="2">CBS 990.96</strain>
    </source>
</reference>
<protein>
    <submittedName>
        <fullName evidence="2">Uncharacterized protein</fullName>
    </submittedName>
</protein>
<feature type="compositionally biased region" description="Basic and acidic residues" evidence="1">
    <location>
        <begin position="58"/>
        <end position="69"/>
    </location>
</feature>
<feature type="compositionally biased region" description="Basic residues" evidence="1">
    <location>
        <begin position="127"/>
        <end position="140"/>
    </location>
</feature>
<feature type="compositionally biased region" description="Polar residues" evidence="1">
    <location>
        <begin position="336"/>
        <end position="364"/>
    </location>
</feature>
<feature type="compositionally biased region" description="Basic and acidic residues" evidence="1">
    <location>
        <begin position="95"/>
        <end position="104"/>
    </location>
</feature>
<feature type="compositionally biased region" description="Polar residues" evidence="1">
    <location>
        <begin position="272"/>
        <end position="287"/>
    </location>
</feature>
<dbReference type="Proteomes" id="UP001301958">
    <property type="component" value="Unassembled WGS sequence"/>
</dbReference>
<feature type="compositionally biased region" description="Polar residues" evidence="1">
    <location>
        <begin position="105"/>
        <end position="126"/>
    </location>
</feature>
<evidence type="ECO:0000313" key="2">
    <source>
        <dbReference type="EMBL" id="KAK4232572.1"/>
    </source>
</evidence>
<feature type="region of interest" description="Disordered" evidence="1">
    <location>
        <begin position="271"/>
        <end position="295"/>
    </location>
</feature>
<dbReference type="AlphaFoldDB" id="A0AAN7BZY1"/>
<organism evidence="2 3">
    <name type="scientific">Podospora fimiseda</name>
    <dbReference type="NCBI Taxonomy" id="252190"/>
    <lineage>
        <taxon>Eukaryota</taxon>
        <taxon>Fungi</taxon>
        <taxon>Dikarya</taxon>
        <taxon>Ascomycota</taxon>
        <taxon>Pezizomycotina</taxon>
        <taxon>Sordariomycetes</taxon>
        <taxon>Sordariomycetidae</taxon>
        <taxon>Sordariales</taxon>
        <taxon>Podosporaceae</taxon>
        <taxon>Podospora</taxon>
    </lineage>
</organism>
<dbReference type="EMBL" id="MU865287">
    <property type="protein sequence ID" value="KAK4232572.1"/>
    <property type="molecule type" value="Genomic_DNA"/>
</dbReference>
<reference evidence="2" key="1">
    <citation type="journal article" date="2023" name="Mol. Phylogenet. Evol.">
        <title>Genome-scale phylogeny and comparative genomics of the fungal order Sordariales.</title>
        <authorList>
            <person name="Hensen N."/>
            <person name="Bonometti L."/>
            <person name="Westerberg I."/>
            <person name="Brannstrom I.O."/>
            <person name="Guillou S."/>
            <person name="Cros-Aarteil S."/>
            <person name="Calhoun S."/>
            <person name="Haridas S."/>
            <person name="Kuo A."/>
            <person name="Mondo S."/>
            <person name="Pangilinan J."/>
            <person name="Riley R."/>
            <person name="LaButti K."/>
            <person name="Andreopoulos B."/>
            <person name="Lipzen A."/>
            <person name="Chen C."/>
            <person name="Yan M."/>
            <person name="Daum C."/>
            <person name="Ng V."/>
            <person name="Clum A."/>
            <person name="Steindorff A."/>
            <person name="Ohm R.A."/>
            <person name="Martin F."/>
            <person name="Silar P."/>
            <person name="Natvig D.O."/>
            <person name="Lalanne C."/>
            <person name="Gautier V."/>
            <person name="Ament-Velasquez S.L."/>
            <person name="Kruys A."/>
            <person name="Hutchinson M.I."/>
            <person name="Powell A.J."/>
            <person name="Barry K."/>
            <person name="Miller A.N."/>
            <person name="Grigoriev I.V."/>
            <person name="Debuchy R."/>
            <person name="Gladieux P."/>
            <person name="Hiltunen Thoren M."/>
            <person name="Johannesson H."/>
        </authorList>
    </citation>
    <scope>NUCLEOTIDE SEQUENCE</scope>
    <source>
        <strain evidence="2">CBS 990.96</strain>
    </source>
</reference>
<proteinExistence type="predicted"/>
<feature type="region of interest" description="Disordered" evidence="1">
    <location>
        <begin position="336"/>
        <end position="365"/>
    </location>
</feature>
<evidence type="ECO:0000313" key="3">
    <source>
        <dbReference type="Proteomes" id="UP001301958"/>
    </source>
</evidence>
<sequence length="399" mass="43604">MDVRLPPSEGRSFEQSSKLCEMPQQSKDFPSSERPHGRNPSTFRPPGKTPSSAAGDTAELHIEENHGVVDSEAMLSPKQASDLMSPSPCSPNTNRSDRSLKPRSQDAQTTRSNRGTPTKSLGQYNSRQRRKSGWRRRFRQQQHSEFEKTMSVSLIAISKKHAFTAGICTEVERSLMPLSTARTMGLRVQCLPDPVAPFHSPWGIVKPKLYTQVAVEQVVEGDVRVDVGAVVVVNDETFPDQKKGIILGRAFLEGDFGRHLPQPNMAHFGHAQNHSQGTPISQGTSTFGGYDPRSGGYGLLTPDTPMYMRNQGAPSLAWSPQPPVYTGTYPFPAVSYQTPPQSAQSLGHLSQPQDTFSPSPSSPVLQFGPSPVNAEFLQGGFDPMFAPGGMNSGDPWPYN</sequence>
<feature type="compositionally biased region" description="Polar residues" evidence="1">
    <location>
        <begin position="13"/>
        <end position="29"/>
    </location>
</feature>
<comment type="caution">
    <text evidence="2">The sequence shown here is derived from an EMBL/GenBank/DDBJ whole genome shotgun (WGS) entry which is preliminary data.</text>
</comment>
<gene>
    <name evidence="2" type="ORF">QBC38DRAFT_4763</name>
</gene>
<evidence type="ECO:0000256" key="1">
    <source>
        <dbReference type="SAM" id="MobiDB-lite"/>
    </source>
</evidence>
<accession>A0AAN7BZY1</accession>
<feature type="region of interest" description="Disordered" evidence="1">
    <location>
        <begin position="1"/>
        <end position="142"/>
    </location>
</feature>
<keyword evidence="3" id="KW-1185">Reference proteome</keyword>